<gene>
    <name evidence="2" type="ORF">DENIS_1055</name>
</gene>
<comment type="caution">
    <text evidence="2">The sequence shown here is derived from an EMBL/GenBank/DDBJ whole genome shotgun (WGS) entry which is preliminary data.</text>
</comment>
<dbReference type="SMART" id="SM00857">
    <property type="entry name" value="Resolvase"/>
    <property type="match status" value="1"/>
</dbReference>
<dbReference type="GO" id="GO:0003677">
    <property type="term" value="F:DNA binding"/>
    <property type="evidence" value="ECO:0007669"/>
    <property type="project" value="InterPro"/>
</dbReference>
<dbReference type="Gene3D" id="3.40.50.1390">
    <property type="entry name" value="Resolvase, N-terminal catalytic domain"/>
    <property type="match status" value="1"/>
</dbReference>
<accession>A0A401FT31</accession>
<feature type="domain" description="Resolvase/invertase-type recombinase catalytic" evidence="1">
    <location>
        <begin position="54"/>
        <end position="189"/>
    </location>
</feature>
<protein>
    <submittedName>
        <fullName evidence="2">DNA invertase</fullName>
    </submittedName>
</protein>
<dbReference type="EMBL" id="BEXT01000001">
    <property type="protein sequence ID" value="GBC60110.1"/>
    <property type="molecule type" value="Genomic_DNA"/>
</dbReference>
<keyword evidence="3" id="KW-1185">Reference proteome</keyword>
<evidence type="ECO:0000259" key="1">
    <source>
        <dbReference type="PROSITE" id="PS51736"/>
    </source>
</evidence>
<dbReference type="GO" id="GO:0006355">
    <property type="term" value="P:regulation of DNA-templated transcription"/>
    <property type="evidence" value="ECO:0007669"/>
    <property type="project" value="InterPro"/>
</dbReference>
<dbReference type="RefSeq" id="WP_124327561.1">
    <property type="nucleotide sequence ID" value="NZ_BEXT01000001.1"/>
</dbReference>
<dbReference type="Gene3D" id="1.10.287.2170">
    <property type="match status" value="1"/>
</dbReference>
<evidence type="ECO:0000313" key="3">
    <source>
        <dbReference type="Proteomes" id="UP000288096"/>
    </source>
</evidence>
<dbReference type="InterPro" id="IPR036162">
    <property type="entry name" value="Resolvase-like_N_sf"/>
</dbReference>
<dbReference type="PANTHER" id="PTHR36172">
    <property type="match status" value="1"/>
</dbReference>
<name>A0A401FT31_9BACT</name>
<dbReference type="SUPFAM" id="SSF46955">
    <property type="entry name" value="Putative DNA-binding domain"/>
    <property type="match status" value="1"/>
</dbReference>
<dbReference type="AlphaFoldDB" id="A0A401FT31"/>
<dbReference type="InterPro" id="IPR051491">
    <property type="entry name" value="Recombinase/Transposase-rel"/>
</dbReference>
<dbReference type="PROSITE" id="PS51736">
    <property type="entry name" value="RECOMBINASES_3"/>
    <property type="match status" value="1"/>
</dbReference>
<dbReference type="Gene3D" id="1.10.1660.10">
    <property type="match status" value="1"/>
</dbReference>
<dbReference type="InterPro" id="IPR009061">
    <property type="entry name" value="DNA-bd_dom_put_sf"/>
</dbReference>
<organism evidence="2 3">
    <name type="scientific">Desulfonema ishimotonii</name>
    <dbReference type="NCBI Taxonomy" id="45657"/>
    <lineage>
        <taxon>Bacteria</taxon>
        <taxon>Pseudomonadati</taxon>
        <taxon>Thermodesulfobacteriota</taxon>
        <taxon>Desulfobacteria</taxon>
        <taxon>Desulfobacterales</taxon>
        <taxon>Desulfococcaceae</taxon>
        <taxon>Desulfonema</taxon>
    </lineage>
</organism>
<dbReference type="Pfam" id="PF00376">
    <property type="entry name" value="MerR"/>
    <property type="match status" value="1"/>
</dbReference>
<dbReference type="GO" id="GO:0000150">
    <property type="term" value="F:DNA strand exchange activity"/>
    <property type="evidence" value="ECO:0007669"/>
    <property type="project" value="InterPro"/>
</dbReference>
<reference evidence="3" key="1">
    <citation type="submission" date="2017-11" db="EMBL/GenBank/DDBJ databases">
        <authorList>
            <person name="Watanabe M."/>
            <person name="Kojima H."/>
        </authorList>
    </citation>
    <scope>NUCLEOTIDE SEQUENCE [LARGE SCALE GENOMIC DNA]</scope>
    <source>
        <strain evidence="3">Tokyo 01</strain>
    </source>
</reference>
<reference evidence="3" key="2">
    <citation type="submission" date="2019-01" db="EMBL/GenBank/DDBJ databases">
        <title>Genome sequence of Desulfonema ishimotonii strain Tokyo 01.</title>
        <authorList>
            <person name="Fukui M."/>
        </authorList>
    </citation>
    <scope>NUCLEOTIDE SEQUENCE [LARGE SCALE GENOMIC DNA]</scope>
    <source>
        <strain evidence="3">Tokyo 01</strain>
    </source>
</reference>
<dbReference type="Pfam" id="PF00239">
    <property type="entry name" value="Resolvase"/>
    <property type="match status" value="1"/>
</dbReference>
<evidence type="ECO:0000313" key="2">
    <source>
        <dbReference type="EMBL" id="GBC60110.1"/>
    </source>
</evidence>
<dbReference type="OrthoDB" id="6717890at2"/>
<dbReference type="PANTHER" id="PTHR36172:SF1">
    <property type="entry name" value="RESOLVASE-RELATED"/>
    <property type="match status" value="1"/>
</dbReference>
<dbReference type="InterPro" id="IPR048046">
    <property type="entry name" value="Transpos_IS607"/>
</dbReference>
<dbReference type="NCBIfam" id="NF033518">
    <property type="entry name" value="transpos_IS607"/>
    <property type="match status" value="1"/>
</dbReference>
<dbReference type="InterPro" id="IPR006119">
    <property type="entry name" value="Resolv_N"/>
</dbReference>
<dbReference type="Proteomes" id="UP000288096">
    <property type="component" value="Unassembled WGS sequence"/>
</dbReference>
<dbReference type="InterPro" id="IPR000551">
    <property type="entry name" value="MerR-type_HTH_dom"/>
</dbReference>
<sequence length="189" mass="21815">MGYLPSRKAAEILGVHPNTLRKWADSGKIKHIRTASGQRKYDVRDYLGKNREMRTVCYCRVSGYKQKDDLQRQVEYMRKKFPEAEIVKDIGSGISFKRKGLRTILERAINGDKLRVVSAHGDRLARFGFDLIKWIIEKSDGELVVLNESELSPDQELTQDLLTILHVFSCRMHGLRSYKNQIGKAFSDR</sequence>
<dbReference type="SUPFAM" id="SSF53041">
    <property type="entry name" value="Resolvase-like"/>
    <property type="match status" value="1"/>
</dbReference>
<proteinExistence type="predicted"/>